<dbReference type="GO" id="GO:0052621">
    <property type="term" value="F:diguanylate cyclase activity"/>
    <property type="evidence" value="ECO:0007669"/>
    <property type="project" value="UniProtKB-EC"/>
</dbReference>
<feature type="transmembrane region" description="Helical" evidence="3">
    <location>
        <begin position="65"/>
        <end position="87"/>
    </location>
</feature>
<dbReference type="GO" id="GO:0005886">
    <property type="term" value="C:plasma membrane"/>
    <property type="evidence" value="ECO:0007669"/>
    <property type="project" value="TreeGrafter"/>
</dbReference>
<evidence type="ECO:0000313" key="6">
    <source>
        <dbReference type="Proteomes" id="UP000554837"/>
    </source>
</evidence>
<comment type="catalytic activity">
    <reaction evidence="2">
        <text>2 GTP = 3',3'-c-di-GMP + 2 diphosphate</text>
        <dbReference type="Rhea" id="RHEA:24898"/>
        <dbReference type="ChEBI" id="CHEBI:33019"/>
        <dbReference type="ChEBI" id="CHEBI:37565"/>
        <dbReference type="ChEBI" id="CHEBI:58805"/>
        <dbReference type="EC" id="2.7.7.65"/>
    </reaction>
</comment>
<reference evidence="5 6" key="1">
    <citation type="submission" date="2020-08" db="EMBL/GenBank/DDBJ databases">
        <title>Genomic Encyclopedia of Type Strains, Phase IV (KMG-IV): sequencing the most valuable type-strain genomes for metagenomic binning, comparative biology and taxonomic classification.</title>
        <authorList>
            <person name="Goeker M."/>
        </authorList>
    </citation>
    <scope>NUCLEOTIDE SEQUENCE [LARGE SCALE GENOMIC DNA]</scope>
    <source>
        <strain evidence="5 6">DSM 23958</strain>
    </source>
</reference>
<evidence type="ECO:0000259" key="4">
    <source>
        <dbReference type="PROSITE" id="PS50887"/>
    </source>
</evidence>
<dbReference type="Pfam" id="PF00990">
    <property type="entry name" value="GGDEF"/>
    <property type="match status" value="1"/>
</dbReference>
<feature type="transmembrane region" description="Helical" evidence="3">
    <location>
        <begin position="99"/>
        <end position="116"/>
    </location>
</feature>
<dbReference type="OrthoDB" id="9813903at2"/>
<evidence type="ECO:0000313" key="5">
    <source>
        <dbReference type="EMBL" id="MBB5205270.1"/>
    </source>
</evidence>
<dbReference type="RefSeq" id="WP_138858197.1">
    <property type="nucleotide sequence ID" value="NZ_CP040709.1"/>
</dbReference>
<dbReference type="SUPFAM" id="SSF55073">
    <property type="entry name" value="Nucleotide cyclase"/>
    <property type="match status" value="1"/>
</dbReference>
<dbReference type="InterPro" id="IPR029787">
    <property type="entry name" value="Nucleotide_cyclase"/>
</dbReference>
<dbReference type="EC" id="2.7.7.65" evidence="1"/>
<dbReference type="GO" id="GO:0043709">
    <property type="term" value="P:cell adhesion involved in single-species biofilm formation"/>
    <property type="evidence" value="ECO:0007669"/>
    <property type="project" value="TreeGrafter"/>
</dbReference>
<dbReference type="PANTHER" id="PTHR45138:SF9">
    <property type="entry name" value="DIGUANYLATE CYCLASE DGCM-RELATED"/>
    <property type="match status" value="1"/>
</dbReference>
<dbReference type="PANTHER" id="PTHR45138">
    <property type="entry name" value="REGULATORY COMPONENTS OF SENSORY TRANSDUCTION SYSTEM"/>
    <property type="match status" value="1"/>
</dbReference>
<dbReference type="GO" id="GO:1902201">
    <property type="term" value="P:negative regulation of bacterial-type flagellum-dependent cell motility"/>
    <property type="evidence" value="ECO:0007669"/>
    <property type="project" value="TreeGrafter"/>
</dbReference>
<feature type="transmembrane region" description="Helical" evidence="3">
    <location>
        <begin position="153"/>
        <end position="170"/>
    </location>
</feature>
<dbReference type="CDD" id="cd01949">
    <property type="entry name" value="GGDEF"/>
    <property type="match status" value="1"/>
</dbReference>
<evidence type="ECO:0000256" key="1">
    <source>
        <dbReference type="ARBA" id="ARBA00012528"/>
    </source>
</evidence>
<evidence type="ECO:0000256" key="3">
    <source>
        <dbReference type="SAM" id="Phobius"/>
    </source>
</evidence>
<comment type="caution">
    <text evidence="5">The sequence shown here is derived from an EMBL/GenBank/DDBJ whole genome shotgun (WGS) entry which is preliminary data.</text>
</comment>
<dbReference type="PROSITE" id="PS50887">
    <property type="entry name" value="GGDEF"/>
    <property type="match status" value="1"/>
</dbReference>
<feature type="transmembrane region" description="Helical" evidence="3">
    <location>
        <begin position="6"/>
        <end position="29"/>
    </location>
</feature>
<dbReference type="Proteomes" id="UP000554837">
    <property type="component" value="Unassembled WGS sequence"/>
</dbReference>
<proteinExistence type="predicted"/>
<evidence type="ECO:0000256" key="2">
    <source>
        <dbReference type="ARBA" id="ARBA00034247"/>
    </source>
</evidence>
<name>A0A840SA58_9BURK</name>
<keyword evidence="3" id="KW-1133">Transmembrane helix</keyword>
<feature type="domain" description="GGDEF" evidence="4">
    <location>
        <begin position="256"/>
        <end position="391"/>
    </location>
</feature>
<organism evidence="5 6">
    <name type="scientific">Inhella inkyongensis</name>
    <dbReference type="NCBI Taxonomy" id="392593"/>
    <lineage>
        <taxon>Bacteria</taxon>
        <taxon>Pseudomonadati</taxon>
        <taxon>Pseudomonadota</taxon>
        <taxon>Betaproteobacteria</taxon>
        <taxon>Burkholderiales</taxon>
        <taxon>Sphaerotilaceae</taxon>
        <taxon>Inhella</taxon>
    </lineage>
</organism>
<dbReference type="InterPro" id="IPR043128">
    <property type="entry name" value="Rev_trsase/Diguanyl_cyclase"/>
</dbReference>
<accession>A0A840SA58</accession>
<dbReference type="Gene3D" id="3.30.70.270">
    <property type="match status" value="1"/>
</dbReference>
<sequence>MQAPDIHVPTLTLAMVGGFALMVAQVTLAGWRTLPRREAQSWLGVCAALMVSAALFAVRAQLPEWAVLLTSNLALGVGLLAMVGAALRLIEVKIRPRQVGWAFAGYCTVMLMAQALPLAQAITASNLAAAAFMAPLAWTMARRGWPVSAALRSVTAALWTLLAVLLWRAQDAWRHPAEYTDLGQRLFAPPGHGLSMLVLMLAILAVCFGYVLAAQERAQQQLHIQATRDALTGCRNRRRLDQIMHNELSRLRRGGASLSFMLIDLDDFKRLNDQHGHAVGDAALIHVAQLFRQRLRTTDKLARMGGEEFGVVLPSTDSAGALQVAAQLRRQLHRHPLPLAQGGSVTLTASIGIVTLPSRTKAKADAVYEAADCAMYEAKRGGKDGARASDWIELAPQP</sequence>
<protein>
    <recommendedName>
        <fullName evidence="1">diguanylate cyclase</fullName>
        <ecNumber evidence="1">2.7.7.65</ecNumber>
    </recommendedName>
</protein>
<dbReference type="NCBIfam" id="TIGR00254">
    <property type="entry name" value="GGDEF"/>
    <property type="match status" value="1"/>
</dbReference>
<gene>
    <name evidence="5" type="ORF">HNQ51_002589</name>
</gene>
<dbReference type="InterPro" id="IPR000160">
    <property type="entry name" value="GGDEF_dom"/>
</dbReference>
<dbReference type="AlphaFoldDB" id="A0A840SA58"/>
<dbReference type="InterPro" id="IPR050469">
    <property type="entry name" value="Diguanylate_Cyclase"/>
</dbReference>
<keyword evidence="3" id="KW-0472">Membrane</keyword>
<dbReference type="FunFam" id="3.30.70.270:FF:000001">
    <property type="entry name" value="Diguanylate cyclase domain protein"/>
    <property type="match status" value="1"/>
</dbReference>
<keyword evidence="6" id="KW-1185">Reference proteome</keyword>
<feature type="transmembrane region" description="Helical" evidence="3">
    <location>
        <begin position="190"/>
        <end position="213"/>
    </location>
</feature>
<dbReference type="SMART" id="SM00267">
    <property type="entry name" value="GGDEF"/>
    <property type="match status" value="1"/>
</dbReference>
<feature type="transmembrane region" description="Helical" evidence="3">
    <location>
        <begin position="41"/>
        <end position="59"/>
    </location>
</feature>
<keyword evidence="3" id="KW-0812">Transmembrane</keyword>
<dbReference type="EMBL" id="JACHHO010000003">
    <property type="protein sequence ID" value="MBB5205270.1"/>
    <property type="molecule type" value="Genomic_DNA"/>
</dbReference>